<feature type="transmembrane region" description="Helical" evidence="1">
    <location>
        <begin position="42"/>
        <end position="69"/>
    </location>
</feature>
<dbReference type="Proteomes" id="UP001377804">
    <property type="component" value="Unassembled WGS sequence"/>
</dbReference>
<sequence length="180" mass="20577">MILISIVSFTLLSWYFIFQPDFKTPDFDLNLKSKYLTLASHLFFALLSTYVIHSIVQFYLLFALLFCSLTDSYKRFIYPIILIPSILIGFCQYEFFAPDLTIGTLTLLALLISVRFKKMGLGDSFIYLAMGVNSSFETANYSLIIACLILVGCHYNNLKSEHPFVPYLVLGFLITLLLDL</sequence>
<comment type="caution">
    <text evidence="2">The sequence shown here is derived from an EMBL/GenBank/DDBJ whole genome shotgun (WGS) entry which is preliminary data.</text>
</comment>
<keyword evidence="1" id="KW-0472">Membrane</keyword>
<dbReference type="EMBL" id="JAWMWG010000001">
    <property type="protein sequence ID" value="MEJ6348084.1"/>
    <property type="molecule type" value="Genomic_DNA"/>
</dbReference>
<keyword evidence="3" id="KW-1185">Reference proteome</keyword>
<accession>A0ABU8SFC5</accession>
<feature type="transmembrane region" description="Helical" evidence="1">
    <location>
        <begin position="76"/>
        <end position="95"/>
    </location>
</feature>
<feature type="transmembrane region" description="Helical" evidence="1">
    <location>
        <begin position="138"/>
        <end position="158"/>
    </location>
</feature>
<evidence type="ECO:0000313" key="2">
    <source>
        <dbReference type="EMBL" id="MEJ6348084.1"/>
    </source>
</evidence>
<dbReference type="RefSeq" id="WP_339968921.1">
    <property type="nucleotide sequence ID" value="NZ_JAWMWG010000001.1"/>
</dbReference>
<evidence type="ECO:0008006" key="4">
    <source>
        <dbReference type="Google" id="ProtNLM"/>
    </source>
</evidence>
<keyword evidence="1" id="KW-1133">Transmembrane helix</keyword>
<organism evidence="2 3">
    <name type="scientific">Holzapfeliella saturejae</name>
    <dbReference type="NCBI Taxonomy" id="3082953"/>
    <lineage>
        <taxon>Bacteria</taxon>
        <taxon>Bacillati</taxon>
        <taxon>Bacillota</taxon>
        <taxon>Bacilli</taxon>
        <taxon>Lactobacillales</taxon>
        <taxon>Lactobacillaceae</taxon>
        <taxon>Holzapfeliella</taxon>
    </lineage>
</organism>
<name>A0ABU8SFC5_9LACO</name>
<keyword evidence="1" id="KW-0812">Transmembrane</keyword>
<feature type="transmembrane region" description="Helical" evidence="1">
    <location>
        <begin position="164"/>
        <end position="179"/>
    </location>
</feature>
<proteinExistence type="predicted"/>
<reference evidence="2 3" key="1">
    <citation type="submission" date="2023-10" db="EMBL/GenBank/DDBJ databases">
        <title>Holzapfeliella saturejae sp. nov. isolated from Satureja montana flowers.</title>
        <authorList>
            <person name="Alcantara C."/>
            <person name="Zuniga M."/>
            <person name="Landete J.M."/>
            <person name="Monedero V."/>
        </authorList>
    </citation>
    <scope>NUCLEOTIDE SEQUENCE [LARGE SCALE GENOMIC DNA]</scope>
    <source>
        <strain evidence="2 3">He02</strain>
    </source>
</reference>
<protein>
    <recommendedName>
        <fullName evidence="4">Prepilin type IV endopeptidase peptidase domain-containing protein</fullName>
    </recommendedName>
</protein>
<evidence type="ECO:0000256" key="1">
    <source>
        <dbReference type="SAM" id="Phobius"/>
    </source>
</evidence>
<evidence type="ECO:0000313" key="3">
    <source>
        <dbReference type="Proteomes" id="UP001377804"/>
    </source>
</evidence>
<gene>
    <name evidence="2" type="ORF">R4Y45_02440</name>
</gene>